<dbReference type="InterPro" id="IPR006520">
    <property type="entry name" value="Dit_BPSPP_N"/>
</dbReference>
<evidence type="ECO:0000313" key="3">
    <source>
        <dbReference type="Proteomes" id="UP001500920"/>
    </source>
</evidence>
<dbReference type="Pfam" id="PF05709">
    <property type="entry name" value="Sipho_tail"/>
    <property type="match status" value="1"/>
</dbReference>
<dbReference type="InterPro" id="IPR008841">
    <property type="entry name" value="Siphovirus-type_tail_N"/>
</dbReference>
<dbReference type="RefSeq" id="WP_344702350.1">
    <property type="nucleotide sequence ID" value="NZ_BAABCK010000021.1"/>
</dbReference>
<comment type="caution">
    <text evidence="2">The sequence shown here is derived from an EMBL/GenBank/DDBJ whole genome shotgun (WGS) entry which is preliminary data.</text>
</comment>
<gene>
    <name evidence="2" type="ORF">GCM10022378_11680</name>
</gene>
<protein>
    <recommendedName>
        <fullName evidence="1">Siphovirus-type tail component RIFT-related domain-containing protein</fullName>
    </recommendedName>
</protein>
<dbReference type="Proteomes" id="UP001500920">
    <property type="component" value="Unassembled WGS sequence"/>
</dbReference>
<sequence>MIEFELPGERTGGLHLPSPHQLIVEGTNIDETLSDINCIVETTNVTGRQLNSYDIQTSTPAGYDGLMVLSKRMASKTISVTVEIDAVDTSVLKEKLSALNGLLKHAKHIRFSDEANLTYYVVYEGGSIPDDEAEKQSFVLDFLWHDPLKYRDEHTINYTSAQILSIESSEPVQPYIEIKFDTGIKEWSLRNTTTDLNINYSHENVSSVYRLYLEDQTLTKNVTETDAMDGLNIESDMEEFTVKTGDQLVVTPTPASITIKYRGVSL</sequence>
<evidence type="ECO:0000313" key="2">
    <source>
        <dbReference type="EMBL" id="GAA3723225.1"/>
    </source>
</evidence>
<keyword evidence="3" id="KW-1185">Reference proteome</keyword>
<dbReference type="Gene3D" id="2.40.30.200">
    <property type="match status" value="1"/>
</dbReference>
<name>A0ABP7ER94_9STAP</name>
<reference evidence="3" key="1">
    <citation type="journal article" date="2019" name="Int. J. Syst. Evol. Microbiol.">
        <title>The Global Catalogue of Microorganisms (GCM) 10K type strain sequencing project: providing services to taxonomists for standard genome sequencing and annotation.</title>
        <authorList>
            <consortium name="The Broad Institute Genomics Platform"/>
            <consortium name="The Broad Institute Genome Sequencing Center for Infectious Disease"/>
            <person name="Wu L."/>
            <person name="Ma J."/>
        </authorList>
    </citation>
    <scope>NUCLEOTIDE SEQUENCE [LARGE SCALE GENOMIC DNA]</scope>
    <source>
        <strain evidence="3">JCM 16981</strain>
    </source>
</reference>
<dbReference type="EMBL" id="BAABCK010000021">
    <property type="protein sequence ID" value="GAA3723225.1"/>
    <property type="molecule type" value="Genomic_DNA"/>
</dbReference>
<dbReference type="NCBIfam" id="TIGR01633">
    <property type="entry name" value="phi3626_gp14_N"/>
    <property type="match status" value="1"/>
</dbReference>
<proteinExistence type="predicted"/>
<accession>A0ABP7ER94</accession>
<evidence type="ECO:0000259" key="1">
    <source>
        <dbReference type="Pfam" id="PF05709"/>
    </source>
</evidence>
<organism evidence="2 3">
    <name type="scientific">Salinicoccus jeotgali</name>
    <dbReference type="NCBI Taxonomy" id="381634"/>
    <lineage>
        <taxon>Bacteria</taxon>
        <taxon>Bacillati</taxon>
        <taxon>Bacillota</taxon>
        <taxon>Bacilli</taxon>
        <taxon>Bacillales</taxon>
        <taxon>Staphylococcaceae</taxon>
        <taxon>Salinicoccus</taxon>
    </lineage>
</organism>
<feature type="domain" description="Siphovirus-type tail component RIFT-related" evidence="1">
    <location>
        <begin position="37"/>
        <end position="143"/>
    </location>
</feature>